<reference evidence="1 2" key="1">
    <citation type="submission" date="2024-01" db="EMBL/GenBank/DDBJ databases">
        <title>The genomes of 5 underutilized Papilionoideae crops provide insights into root nodulation and disease resistance.</title>
        <authorList>
            <person name="Yuan L."/>
        </authorList>
    </citation>
    <scope>NUCLEOTIDE SEQUENCE [LARGE SCALE GENOMIC DNA]</scope>
    <source>
        <strain evidence="1">LY-2023</strain>
        <tissue evidence="1">Leaf</tissue>
    </source>
</reference>
<sequence>MIGEKEKQHITTELDLSCMGMCNVVKNQKPNMPLILESERKSTALFVLFWKGSETLGWVGFYLAKAPSVCIITTKHNLLPTLRPFISNHASTVHSKTEAIQNSLHNAKSMVAQR</sequence>
<comment type="caution">
    <text evidence="1">The sequence shown here is derived from an EMBL/GenBank/DDBJ whole genome shotgun (WGS) entry which is preliminary data.</text>
</comment>
<evidence type="ECO:0000313" key="1">
    <source>
        <dbReference type="EMBL" id="KAK7293124.1"/>
    </source>
</evidence>
<dbReference type="AlphaFoldDB" id="A0AAN9J9D9"/>
<dbReference type="Proteomes" id="UP001359559">
    <property type="component" value="Unassembled WGS sequence"/>
</dbReference>
<proteinExistence type="predicted"/>
<name>A0AAN9J9D9_CLITE</name>
<protein>
    <submittedName>
        <fullName evidence="1">Uncharacterized protein</fullName>
    </submittedName>
</protein>
<dbReference type="EMBL" id="JAYKXN010000004">
    <property type="protein sequence ID" value="KAK7293124.1"/>
    <property type="molecule type" value="Genomic_DNA"/>
</dbReference>
<evidence type="ECO:0000313" key="2">
    <source>
        <dbReference type="Proteomes" id="UP001359559"/>
    </source>
</evidence>
<organism evidence="1 2">
    <name type="scientific">Clitoria ternatea</name>
    <name type="common">Butterfly pea</name>
    <dbReference type="NCBI Taxonomy" id="43366"/>
    <lineage>
        <taxon>Eukaryota</taxon>
        <taxon>Viridiplantae</taxon>
        <taxon>Streptophyta</taxon>
        <taxon>Embryophyta</taxon>
        <taxon>Tracheophyta</taxon>
        <taxon>Spermatophyta</taxon>
        <taxon>Magnoliopsida</taxon>
        <taxon>eudicotyledons</taxon>
        <taxon>Gunneridae</taxon>
        <taxon>Pentapetalae</taxon>
        <taxon>rosids</taxon>
        <taxon>fabids</taxon>
        <taxon>Fabales</taxon>
        <taxon>Fabaceae</taxon>
        <taxon>Papilionoideae</taxon>
        <taxon>50 kb inversion clade</taxon>
        <taxon>NPAAA clade</taxon>
        <taxon>indigoferoid/millettioid clade</taxon>
        <taxon>Phaseoleae</taxon>
        <taxon>Clitoria</taxon>
    </lineage>
</organism>
<keyword evidence="2" id="KW-1185">Reference proteome</keyword>
<accession>A0AAN9J9D9</accession>
<gene>
    <name evidence="1" type="ORF">RJT34_15985</name>
</gene>